<reference evidence="4 5" key="1">
    <citation type="submission" date="2019-07" db="EMBL/GenBank/DDBJ databases">
        <title>Chromosome genome assembly for large yellow croaker.</title>
        <authorList>
            <person name="Xiao S."/>
        </authorList>
    </citation>
    <scope>NUCLEOTIDE SEQUENCE [LARGE SCALE GENOMIC DNA]</scope>
    <source>
        <strain evidence="4">JMULYC20181020</strain>
        <tissue evidence="4">Muscle</tissue>
    </source>
</reference>
<dbReference type="InterPro" id="IPR013783">
    <property type="entry name" value="Ig-like_fold"/>
</dbReference>
<feature type="domain" description="Astrotactin-2 C-terminal beta-hairpin" evidence="2">
    <location>
        <begin position="355"/>
        <end position="401"/>
    </location>
</feature>
<keyword evidence="5" id="KW-1185">Reference proteome</keyword>
<dbReference type="PANTHER" id="PTHR16592">
    <property type="entry name" value="ASTROTACTIN-1-LIKE"/>
    <property type="match status" value="1"/>
</dbReference>
<evidence type="ECO:0000313" key="5">
    <source>
        <dbReference type="Proteomes" id="UP000424527"/>
    </source>
</evidence>
<evidence type="ECO:0000259" key="3">
    <source>
        <dbReference type="Pfam" id="PF19743"/>
    </source>
</evidence>
<dbReference type="GO" id="GO:0005768">
    <property type="term" value="C:endosome"/>
    <property type="evidence" value="ECO:0007669"/>
    <property type="project" value="TreeGrafter"/>
</dbReference>
<dbReference type="PANTHER" id="PTHR16592:SF2">
    <property type="entry name" value="ASTROTACTIN-2"/>
    <property type="match status" value="1"/>
</dbReference>
<sequence length="408" mass="46235">MQHRLQYRIEATDQGVGGGGRRELKSVPFISYLSALQKSQLLTDDMVNGVEIRCEEKGSCPASCHLVPSPGHDGRSVRERPQRLVQDNVTKEAFKSATMSSYWCAGKGDVIDNWCRCDLSAFSKDGLPNCSPLRQPILRLAPYLEPSSTMVALEWMDVEPLIGCKVSDYIIQHKRVEDPSEAEVYTGEVLSLMDDLFSGLGSSCVVAAGRRTGDHPHSVLYSVVFKCLEPDSLYKFTLYAVDSRGSHSESSFVSVRTSCPMVDDSRAEEIADKVYNLYNGYTSGKEQQMAYNTLMEISPPLLYRVQYHYNAHYEKFGDFVWRSEDELGPRKANLILHRAEKISHYCRSLLRSTHIQSRTDTMAYVYCRSEEGRPPSNMWHGSLHESRTMCMEKLISVQRNTYSNTKLR</sequence>
<dbReference type="InterPro" id="IPR026995">
    <property type="entry name" value="Astrotactin"/>
</dbReference>
<dbReference type="GO" id="GO:0001764">
    <property type="term" value="P:neuron migration"/>
    <property type="evidence" value="ECO:0007669"/>
    <property type="project" value="InterPro"/>
</dbReference>
<dbReference type="InterPro" id="IPR003961">
    <property type="entry name" value="FN3_dom"/>
</dbReference>
<dbReference type="SUPFAM" id="SSF49265">
    <property type="entry name" value="Fibronectin type III"/>
    <property type="match status" value="1"/>
</dbReference>
<feature type="domain" description="Astrotactin-1/2 Fn3" evidence="3">
    <location>
        <begin position="134"/>
        <end position="257"/>
    </location>
</feature>
<accession>A0A6G0I165</accession>
<feature type="domain" description="Annexin-like" evidence="1">
    <location>
        <begin position="259"/>
        <end position="351"/>
    </location>
</feature>
<dbReference type="Pfam" id="PF18411">
    <property type="entry name" value="Annexin_2"/>
    <property type="match status" value="1"/>
</dbReference>
<dbReference type="Pfam" id="PF19743">
    <property type="entry name" value="ASTN1_2_fn3"/>
    <property type="match status" value="1"/>
</dbReference>
<protein>
    <submittedName>
        <fullName evidence="4">Astrotactin-2</fullName>
    </submittedName>
</protein>
<dbReference type="Pfam" id="PF18577">
    <property type="entry name" value="ASTN_2_hairpin"/>
    <property type="match status" value="1"/>
</dbReference>
<comment type="caution">
    <text evidence="4">The sequence shown here is derived from an EMBL/GenBank/DDBJ whole genome shotgun (WGS) entry which is preliminary data.</text>
</comment>
<dbReference type="InterPro" id="IPR036116">
    <property type="entry name" value="FN3_sf"/>
</dbReference>
<name>A0A6G0I165_LARCR</name>
<gene>
    <name evidence="4" type="ORF">D5F01_LYC16458</name>
</gene>
<dbReference type="AlphaFoldDB" id="A0A6G0I165"/>
<dbReference type="GO" id="GO:0007158">
    <property type="term" value="P:neuron cell-cell adhesion"/>
    <property type="evidence" value="ECO:0007669"/>
    <property type="project" value="TreeGrafter"/>
</dbReference>
<dbReference type="EMBL" id="REGW02000016">
    <property type="protein sequence ID" value="KAE8285011.1"/>
    <property type="molecule type" value="Genomic_DNA"/>
</dbReference>
<dbReference type="Proteomes" id="UP000424527">
    <property type="component" value="Unassembled WGS sequence"/>
</dbReference>
<evidence type="ECO:0000259" key="2">
    <source>
        <dbReference type="Pfam" id="PF18577"/>
    </source>
</evidence>
<proteinExistence type="predicted"/>
<organism evidence="4 5">
    <name type="scientific">Larimichthys crocea</name>
    <name type="common">Large yellow croaker</name>
    <name type="synonym">Pseudosciaena crocea</name>
    <dbReference type="NCBI Taxonomy" id="215358"/>
    <lineage>
        <taxon>Eukaryota</taxon>
        <taxon>Metazoa</taxon>
        <taxon>Chordata</taxon>
        <taxon>Craniata</taxon>
        <taxon>Vertebrata</taxon>
        <taxon>Euteleostomi</taxon>
        <taxon>Actinopterygii</taxon>
        <taxon>Neopterygii</taxon>
        <taxon>Teleostei</taxon>
        <taxon>Neoteleostei</taxon>
        <taxon>Acanthomorphata</taxon>
        <taxon>Eupercaria</taxon>
        <taxon>Sciaenidae</taxon>
        <taxon>Larimichthys</taxon>
    </lineage>
</organism>
<dbReference type="InterPro" id="IPR045574">
    <property type="entry name" value="ASTN1_2_Fn3"/>
</dbReference>
<dbReference type="InterPro" id="IPR040685">
    <property type="entry name" value="Annexin-like"/>
</dbReference>
<dbReference type="GO" id="GO:0016020">
    <property type="term" value="C:membrane"/>
    <property type="evidence" value="ECO:0007669"/>
    <property type="project" value="TreeGrafter"/>
</dbReference>
<dbReference type="InterPro" id="IPR040510">
    <property type="entry name" value="ASTN_2_hairpin"/>
</dbReference>
<evidence type="ECO:0000259" key="1">
    <source>
        <dbReference type="Pfam" id="PF18411"/>
    </source>
</evidence>
<evidence type="ECO:0000313" key="4">
    <source>
        <dbReference type="EMBL" id="KAE8285011.1"/>
    </source>
</evidence>
<dbReference type="Gene3D" id="2.60.40.10">
    <property type="entry name" value="Immunoglobulins"/>
    <property type="match status" value="1"/>
</dbReference>
<dbReference type="CDD" id="cd00063">
    <property type="entry name" value="FN3"/>
    <property type="match status" value="1"/>
</dbReference>